<reference evidence="14 15" key="1">
    <citation type="submission" date="2016-11" db="EMBL/GenBank/DDBJ databases">
        <authorList>
            <person name="Jaros S."/>
            <person name="Januszkiewicz K."/>
            <person name="Wedrychowicz H."/>
        </authorList>
    </citation>
    <scope>NUCLEOTIDE SEQUENCE [LARGE SCALE GENOMIC DNA]</scope>
    <source>
        <strain evidence="14 15">DSM 21986</strain>
    </source>
</reference>
<evidence type="ECO:0000313" key="14">
    <source>
        <dbReference type="EMBL" id="SHE48957.1"/>
    </source>
</evidence>
<name>A0A1M4TXB9_9BACT</name>
<organism evidence="14 15">
    <name type="scientific">Fodinibius roseus</name>
    <dbReference type="NCBI Taxonomy" id="1194090"/>
    <lineage>
        <taxon>Bacteria</taxon>
        <taxon>Pseudomonadati</taxon>
        <taxon>Balneolota</taxon>
        <taxon>Balneolia</taxon>
        <taxon>Balneolales</taxon>
        <taxon>Balneolaceae</taxon>
        <taxon>Fodinibius</taxon>
    </lineage>
</organism>
<keyword evidence="15" id="KW-1185">Reference proteome</keyword>
<dbReference type="InterPro" id="IPR039426">
    <property type="entry name" value="TonB-dep_rcpt-like"/>
</dbReference>
<dbReference type="Gene3D" id="2.170.130.10">
    <property type="entry name" value="TonB-dependent receptor, plug domain"/>
    <property type="match status" value="1"/>
</dbReference>
<dbReference type="GO" id="GO:0015344">
    <property type="term" value="F:siderophore uptake transmembrane transporter activity"/>
    <property type="evidence" value="ECO:0007669"/>
    <property type="project" value="TreeGrafter"/>
</dbReference>
<dbReference type="Pfam" id="PF07715">
    <property type="entry name" value="Plug"/>
    <property type="match status" value="1"/>
</dbReference>
<dbReference type="PANTHER" id="PTHR30069:SF28">
    <property type="entry name" value="TONB-DEPENDENT RECEPTOR YNCD-RELATED"/>
    <property type="match status" value="1"/>
</dbReference>
<evidence type="ECO:0000256" key="7">
    <source>
        <dbReference type="ARBA" id="ARBA00023136"/>
    </source>
</evidence>
<dbReference type="PROSITE" id="PS01156">
    <property type="entry name" value="TONB_DEPENDENT_REC_2"/>
    <property type="match status" value="1"/>
</dbReference>
<keyword evidence="6 10" id="KW-0798">TonB box</keyword>
<evidence type="ECO:0000259" key="13">
    <source>
        <dbReference type="Pfam" id="PF07715"/>
    </source>
</evidence>
<evidence type="ECO:0000313" key="15">
    <source>
        <dbReference type="Proteomes" id="UP000184041"/>
    </source>
</evidence>
<comment type="subcellular location">
    <subcellularLocation>
        <location evidence="1 9">Cell outer membrane</location>
        <topology evidence="1 9">Multi-pass membrane protein</topology>
    </subcellularLocation>
</comment>
<dbReference type="InterPro" id="IPR012910">
    <property type="entry name" value="Plug_dom"/>
</dbReference>
<dbReference type="PROSITE" id="PS52016">
    <property type="entry name" value="TONB_DEPENDENT_REC_3"/>
    <property type="match status" value="1"/>
</dbReference>
<dbReference type="Gene3D" id="2.40.170.20">
    <property type="entry name" value="TonB-dependent receptor, beta-barrel domain"/>
    <property type="match status" value="1"/>
</dbReference>
<evidence type="ECO:0000256" key="8">
    <source>
        <dbReference type="ARBA" id="ARBA00023237"/>
    </source>
</evidence>
<keyword evidence="3 9" id="KW-1134">Transmembrane beta strand</keyword>
<sequence length="704" mass="77715">MRQTIFSVDMTVNVLLPRNTGKTPYQSALGIPYIIIFFLGLTFISSSLQAQQTGDSLRVDLDPIEITAIRSAISTADAPLSLSIHNRDLQTVNHSSSLSLKSIGDDLPGLWIGDRQNYALGERMTIRGLGWRAEFGVRGMQVVLNDMPLTIADGQSMTNIIDPAFVRRAELIRGPAATYWGNSSGGVLYLSTTPEYNNGTQGRFRSMAGSYGTFKQEGEFSTSSENHQLSAYTSYLSSDGFRDYSAVDILRSGFTGSVKLTSRSELKYQAASVFMPKAHHPSSLGAEDARENPTMAVPFFENAESGKEITQGQGGLSYILDTSIGILNVTGYGIYRDLHNPLPFGIITVDRKVGGLRATMDHAVDQFAFQWGGEIKLQNDDRVEYDHAGGGERGDITVDQVEEVTNQAFFMNGNYSLGNLNILGGIRYDRMRFSTDAPAPDQSGDRTFDSLSPSIGLSFQPYSYTLYTNLSTSFQAPTTTELVNRPGGGNGFNPDLKPERTVGLEAGIRSSELSEFQYDLAAYHLWIYDLLFPYQLENDGPTFYRNQGETAHMGVEGHIGYEFGRDWKLTATANIMAAEFKQAQTLDSLSLDGNTIPGIPKNRLNTTLYWSPNHFLGSLSYEYASSYPVNNLNTEENDAYHVLDLKLSYQLSFKQTGVMLQPFINVNNLLDERYNGTVAINNPGGRYYEPAPGRNWQAGVSVNF</sequence>
<dbReference type="GO" id="GO:0009279">
    <property type="term" value="C:cell outer membrane"/>
    <property type="evidence" value="ECO:0007669"/>
    <property type="project" value="UniProtKB-SubCell"/>
</dbReference>
<keyword evidence="11" id="KW-1133">Transmembrane helix</keyword>
<gene>
    <name evidence="14" type="ORF">SAMN05443144_101409</name>
</gene>
<dbReference type="InterPro" id="IPR036942">
    <property type="entry name" value="Beta-barrel_TonB_sf"/>
</dbReference>
<keyword evidence="7 9" id="KW-0472">Membrane</keyword>
<evidence type="ECO:0000256" key="9">
    <source>
        <dbReference type="PROSITE-ProRule" id="PRU01360"/>
    </source>
</evidence>
<dbReference type="InterPro" id="IPR000531">
    <property type="entry name" value="Beta-barrel_TonB"/>
</dbReference>
<evidence type="ECO:0000256" key="3">
    <source>
        <dbReference type="ARBA" id="ARBA00022452"/>
    </source>
</evidence>
<evidence type="ECO:0000256" key="2">
    <source>
        <dbReference type="ARBA" id="ARBA00022448"/>
    </source>
</evidence>
<accession>A0A1M4TXB9</accession>
<evidence type="ECO:0000256" key="4">
    <source>
        <dbReference type="ARBA" id="ARBA00022692"/>
    </source>
</evidence>
<keyword evidence="2 9" id="KW-0813">Transport</keyword>
<evidence type="ECO:0000256" key="10">
    <source>
        <dbReference type="RuleBase" id="RU003357"/>
    </source>
</evidence>
<dbReference type="EMBL" id="FQUS01000001">
    <property type="protein sequence ID" value="SHE48957.1"/>
    <property type="molecule type" value="Genomic_DNA"/>
</dbReference>
<evidence type="ECO:0000256" key="11">
    <source>
        <dbReference type="SAM" id="Phobius"/>
    </source>
</evidence>
<dbReference type="InterPro" id="IPR037066">
    <property type="entry name" value="Plug_dom_sf"/>
</dbReference>
<dbReference type="Pfam" id="PF00593">
    <property type="entry name" value="TonB_dep_Rec_b-barrel"/>
    <property type="match status" value="1"/>
</dbReference>
<keyword evidence="5" id="KW-0732">Signal</keyword>
<keyword evidence="8 9" id="KW-0998">Cell outer membrane</keyword>
<protein>
    <submittedName>
        <fullName evidence="14">Iron complex outermembrane recepter protein</fullName>
    </submittedName>
</protein>
<proteinExistence type="inferred from homology"/>
<dbReference type="SUPFAM" id="SSF56935">
    <property type="entry name" value="Porins"/>
    <property type="match status" value="1"/>
</dbReference>
<dbReference type="PANTHER" id="PTHR30069">
    <property type="entry name" value="TONB-DEPENDENT OUTER MEMBRANE RECEPTOR"/>
    <property type="match status" value="1"/>
</dbReference>
<comment type="similarity">
    <text evidence="9 10">Belongs to the TonB-dependent receptor family.</text>
</comment>
<evidence type="ECO:0000256" key="5">
    <source>
        <dbReference type="ARBA" id="ARBA00022729"/>
    </source>
</evidence>
<evidence type="ECO:0000259" key="12">
    <source>
        <dbReference type="Pfam" id="PF00593"/>
    </source>
</evidence>
<dbReference type="RefSeq" id="WP_170864245.1">
    <property type="nucleotide sequence ID" value="NZ_FQUS01000001.1"/>
</dbReference>
<dbReference type="Proteomes" id="UP000184041">
    <property type="component" value="Unassembled WGS sequence"/>
</dbReference>
<evidence type="ECO:0000256" key="1">
    <source>
        <dbReference type="ARBA" id="ARBA00004571"/>
    </source>
</evidence>
<dbReference type="GO" id="GO:0044718">
    <property type="term" value="P:siderophore transmembrane transport"/>
    <property type="evidence" value="ECO:0007669"/>
    <property type="project" value="TreeGrafter"/>
</dbReference>
<dbReference type="STRING" id="1194090.SAMN05443144_101409"/>
<dbReference type="InterPro" id="IPR010917">
    <property type="entry name" value="TonB_rcpt_CS"/>
</dbReference>
<keyword evidence="4 9" id="KW-0812">Transmembrane</keyword>
<feature type="transmembrane region" description="Helical" evidence="11">
    <location>
        <begin position="28"/>
        <end position="48"/>
    </location>
</feature>
<dbReference type="AlphaFoldDB" id="A0A1M4TXB9"/>
<evidence type="ECO:0000256" key="6">
    <source>
        <dbReference type="ARBA" id="ARBA00023077"/>
    </source>
</evidence>
<feature type="domain" description="TonB-dependent receptor plug" evidence="13">
    <location>
        <begin position="91"/>
        <end position="187"/>
    </location>
</feature>
<feature type="domain" description="TonB-dependent receptor-like beta-barrel" evidence="12">
    <location>
        <begin position="288"/>
        <end position="669"/>
    </location>
</feature>